<organism evidence="1 2">
    <name type="scientific">Caldimonas thermodepolymerans</name>
    <dbReference type="NCBI Taxonomy" id="215580"/>
    <lineage>
        <taxon>Bacteria</taxon>
        <taxon>Pseudomonadati</taxon>
        <taxon>Pseudomonadota</taxon>
        <taxon>Betaproteobacteria</taxon>
        <taxon>Burkholderiales</taxon>
        <taxon>Sphaerotilaceae</taxon>
        <taxon>Caldimonas</taxon>
    </lineage>
</organism>
<keyword evidence="2" id="KW-1185">Reference proteome</keyword>
<accession>A0A2S5T3E5</accession>
<sequence>MARQFKDYCLRKQRDSPSWTQAQCYEHACCGLDAKAFAWDLLPDERAWIKQRLRTLLEAEGWAGLPSI</sequence>
<evidence type="ECO:0000313" key="2">
    <source>
        <dbReference type="Proteomes" id="UP000239406"/>
    </source>
</evidence>
<dbReference type="AlphaFoldDB" id="A0A2S5T3E5"/>
<dbReference type="Proteomes" id="UP000239406">
    <property type="component" value="Unassembled WGS sequence"/>
</dbReference>
<comment type="caution">
    <text evidence="1">The sequence shown here is derived from an EMBL/GenBank/DDBJ whole genome shotgun (WGS) entry which is preliminary data.</text>
</comment>
<name>A0A2S5T3E5_9BURK</name>
<gene>
    <name evidence="1" type="ORF">C1702_11150</name>
</gene>
<proteinExistence type="predicted"/>
<dbReference type="EMBL" id="PSNY01000011">
    <property type="protein sequence ID" value="PPE69492.1"/>
    <property type="molecule type" value="Genomic_DNA"/>
</dbReference>
<reference evidence="1 2" key="1">
    <citation type="submission" date="2018-02" db="EMBL/GenBank/DDBJ databases">
        <title>Reclassifiation of [Polyangium] brachysporum DSM 7029 as Guopingzhaonella breviflexa gen. nov., sp. nov., a member of the family Comamonadaceae.</title>
        <authorList>
            <person name="Tang B."/>
        </authorList>
    </citation>
    <scope>NUCLEOTIDE SEQUENCE [LARGE SCALE GENOMIC DNA]</scope>
    <source>
        <strain evidence="1 2">DSM 15344</strain>
    </source>
</reference>
<protein>
    <submittedName>
        <fullName evidence="1">Uncharacterized protein</fullName>
    </submittedName>
</protein>
<evidence type="ECO:0000313" key="1">
    <source>
        <dbReference type="EMBL" id="PPE69492.1"/>
    </source>
</evidence>